<organism evidence="3 4">
    <name type="scientific">Salinirubrum litoreum</name>
    <dbReference type="NCBI Taxonomy" id="1126234"/>
    <lineage>
        <taxon>Archaea</taxon>
        <taxon>Methanobacteriati</taxon>
        <taxon>Methanobacteriota</taxon>
        <taxon>Stenosarchaea group</taxon>
        <taxon>Halobacteria</taxon>
        <taxon>Halobacteriales</taxon>
        <taxon>Haloferacaceae</taxon>
        <taxon>Salinirubrum</taxon>
    </lineage>
</organism>
<dbReference type="Pfam" id="PF07690">
    <property type="entry name" value="MFS_1"/>
    <property type="match status" value="1"/>
</dbReference>
<sequence length="412" mass="41668">MTTRQDRTALAGIVFLVLFAQVLLYPGIDALVAALGAETRLSASMWFLAVEYAAFVAFAVVWGALSDATGRRVPFVVCGALGGAVGYAVLAFVPVASFETILLLRLFQGATTIGAFSLAITMLMDLPGGHGRNMGSAGIAIGGGTALGAPIGGQLYEVGPLVPVAVAAGLFVLVALLALTVNDRAPGERGTSHPSAAADTGGSRLGAGAVSSALSGLARRPILLVPYAFGFVDRLTAGFFALVGTLYFRETFTLSPGETGLLLACFFAPFALLQYPFGKLSDRVGRVAPVLAGSAVYGLVVIVVGLAPTATTAAIAMVGVGVVGALMAPATMALVTDLASETERGAAMAGFNVFGSLGFLAGVLVGGTVAGLFGYFWAFVVAGGIELLVVVLSLPALSRLSVGTDRSPVLTD</sequence>
<feature type="transmembrane region" description="Helical" evidence="1">
    <location>
        <begin position="375"/>
        <end position="397"/>
    </location>
</feature>
<proteinExistence type="predicted"/>
<feature type="transmembrane region" description="Helical" evidence="1">
    <location>
        <begin position="347"/>
        <end position="369"/>
    </location>
</feature>
<gene>
    <name evidence="3" type="ORF">ACFPJ5_17820</name>
</gene>
<dbReference type="Proteomes" id="UP001596201">
    <property type="component" value="Unassembled WGS sequence"/>
</dbReference>
<accession>A0ABD5RG02</accession>
<dbReference type="InterPro" id="IPR011701">
    <property type="entry name" value="MFS"/>
</dbReference>
<keyword evidence="1" id="KW-0812">Transmembrane</keyword>
<dbReference type="SUPFAM" id="SSF103473">
    <property type="entry name" value="MFS general substrate transporter"/>
    <property type="match status" value="1"/>
</dbReference>
<reference evidence="3 4" key="1">
    <citation type="journal article" date="2019" name="Int. J. Syst. Evol. Microbiol.">
        <title>The Global Catalogue of Microorganisms (GCM) 10K type strain sequencing project: providing services to taxonomists for standard genome sequencing and annotation.</title>
        <authorList>
            <consortium name="The Broad Institute Genomics Platform"/>
            <consortium name="The Broad Institute Genome Sequencing Center for Infectious Disease"/>
            <person name="Wu L."/>
            <person name="Ma J."/>
        </authorList>
    </citation>
    <scope>NUCLEOTIDE SEQUENCE [LARGE SCALE GENOMIC DNA]</scope>
    <source>
        <strain evidence="3 4">CGMCC 1.12237</strain>
    </source>
</reference>
<dbReference type="EMBL" id="JBHSKX010000004">
    <property type="protein sequence ID" value="MFC5368785.1"/>
    <property type="molecule type" value="Genomic_DNA"/>
</dbReference>
<feature type="transmembrane region" description="Helical" evidence="1">
    <location>
        <begin position="162"/>
        <end position="181"/>
    </location>
</feature>
<evidence type="ECO:0000313" key="3">
    <source>
        <dbReference type="EMBL" id="MFC5368785.1"/>
    </source>
</evidence>
<protein>
    <submittedName>
        <fullName evidence="3">MFS transporter</fullName>
    </submittedName>
</protein>
<feature type="transmembrane region" description="Helical" evidence="1">
    <location>
        <begin position="102"/>
        <end position="124"/>
    </location>
</feature>
<feature type="transmembrane region" description="Helical" evidence="1">
    <location>
        <begin position="224"/>
        <end position="248"/>
    </location>
</feature>
<feature type="transmembrane region" description="Helical" evidence="1">
    <location>
        <begin position="136"/>
        <end position="156"/>
    </location>
</feature>
<feature type="transmembrane region" description="Helical" evidence="1">
    <location>
        <begin position="290"/>
        <end position="307"/>
    </location>
</feature>
<name>A0ABD5RG02_9EURY</name>
<dbReference type="InterPro" id="IPR036259">
    <property type="entry name" value="MFS_trans_sf"/>
</dbReference>
<feature type="transmembrane region" description="Helical" evidence="1">
    <location>
        <begin position="260"/>
        <end position="278"/>
    </location>
</feature>
<dbReference type="AlphaFoldDB" id="A0ABD5RG02"/>
<evidence type="ECO:0000313" key="4">
    <source>
        <dbReference type="Proteomes" id="UP001596201"/>
    </source>
</evidence>
<keyword evidence="4" id="KW-1185">Reference proteome</keyword>
<dbReference type="PANTHER" id="PTHR23521">
    <property type="entry name" value="TRANSPORTER MFS SUPERFAMILY"/>
    <property type="match status" value="1"/>
</dbReference>
<feature type="transmembrane region" description="Helical" evidence="1">
    <location>
        <begin position="73"/>
        <end position="96"/>
    </location>
</feature>
<feature type="transmembrane region" description="Helical" evidence="1">
    <location>
        <begin position="313"/>
        <end position="335"/>
    </location>
</feature>
<dbReference type="InterPro" id="IPR020846">
    <property type="entry name" value="MFS_dom"/>
</dbReference>
<evidence type="ECO:0000259" key="2">
    <source>
        <dbReference type="PROSITE" id="PS50850"/>
    </source>
</evidence>
<dbReference type="Gene3D" id="1.20.1250.20">
    <property type="entry name" value="MFS general substrate transporter like domains"/>
    <property type="match status" value="2"/>
</dbReference>
<dbReference type="PROSITE" id="PS50850">
    <property type="entry name" value="MFS"/>
    <property type="match status" value="1"/>
</dbReference>
<feature type="transmembrane region" description="Helical" evidence="1">
    <location>
        <begin position="46"/>
        <end position="66"/>
    </location>
</feature>
<comment type="caution">
    <text evidence="3">The sequence shown here is derived from an EMBL/GenBank/DDBJ whole genome shotgun (WGS) entry which is preliminary data.</text>
</comment>
<dbReference type="PANTHER" id="PTHR23521:SF2">
    <property type="entry name" value="TRANSPORTER MFS SUPERFAMILY"/>
    <property type="match status" value="1"/>
</dbReference>
<dbReference type="RefSeq" id="WP_227231355.1">
    <property type="nucleotide sequence ID" value="NZ_JAJCVJ010000003.1"/>
</dbReference>
<evidence type="ECO:0000256" key="1">
    <source>
        <dbReference type="SAM" id="Phobius"/>
    </source>
</evidence>
<keyword evidence="1" id="KW-0472">Membrane</keyword>
<keyword evidence="1" id="KW-1133">Transmembrane helix</keyword>
<feature type="domain" description="Major facilitator superfamily (MFS) profile" evidence="2">
    <location>
        <begin position="222"/>
        <end position="412"/>
    </location>
</feature>